<proteinExistence type="predicted"/>
<sequence>MKMTDSKMQHDRDDTDARRNTPTFSLLLQPLPILFRAPHQIKIALNLQASASADELWLAIKREWKRLGERRDFVDALYESIPRRLRAALRVDGAFARY</sequence>
<dbReference type="Proteomes" id="UP000821865">
    <property type="component" value="Chromosome 5"/>
</dbReference>
<protein>
    <submittedName>
        <fullName evidence="1">Uncharacterized protein</fullName>
    </submittedName>
</protein>
<organism evidence="1 2">
    <name type="scientific">Dermacentor silvarum</name>
    <name type="common">Tick</name>
    <dbReference type="NCBI Taxonomy" id="543639"/>
    <lineage>
        <taxon>Eukaryota</taxon>
        <taxon>Metazoa</taxon>
        <taxon>Ecdysozoa</taxon>
        <taxon>Arthropoda</taxon>
        <taxon>Chelicerata</taxon>
        <taxon>Arachnida</taxon>
        <taxon>Acari</taxon>
        <taxon>Parasitiformes</taxon>
        <taxon>Ixodida</taxon>
        <taxon>Ixodoidea</taxon>
        <taxon>Ixodidae</taxon>
        <taxon>Rhipicephalinae</taxon>
        <taxon>Dermacentor</taxon>
    </lineage>
</organism>
<reference evidence="1" key="1">
    <citation type="submission" date="2020-05" db="EMBL/GenBank/DDBJ databases">
        <title>Large-scale comparative analyses of tick genomes elucidate their genetic diversity and vector capacities.</title>
        <authorList>
            <person name="Jia N."/>
            <person name="Wang J."/>
            <person name="Shi W."/>
            <person name="Du L."/>
            <person name="Sun Y."/>
            <person name="Zhan W."/>
            <person name="Jiang J."/>
            <person name="Wang Q."/>
            <person name="Zhang B."/>
            <person name="Ji P."/>
            <person name="Sakyi L.B."/>
            <person name="Cui X."/>
            <person name="Yuan T."/>
            <person name="Jiang B."/>
            <person name="Yang W."/>
            <person name="Lam T.T.-Y."/>
            <person name="Chang Q."/>
            <person name="Ding S."/>
            <person name="Wang X."/>
            <person name="Zhu J."/>
            <person name="Ruan X."/>
            <person name="Zhao L."/>
            <person name="Wei J."/>
            <person name="Que T."/>
            <person name="Du C."/>
            <person name="Cheng J."/>
            <person name="Dai P."/>
            <person name="Han X."/>
            <person name="Huang E."/>
            <person name="Gao Y."/>
            <person name="Liu J."/>
            <person name="Shao H."/>
            <person name="Ye R."/>
            <person name="Li L."/>
            <person name="Wei W."/>
            <person name="Wang X."/>
            <person name="Wang C."/>
            <person name="Yang T."/>
            <person name="Huo Q."/>
            <person name="Li W."/>
            <person name="Guo W."/>
            <person name="Chen H."/>
            <person name="Zhou L."/>
            <person name="Ni X."/>
            <person name="Tian J."/>
            <person name="Zhou Y."/>
            <person name="Sheng Y."/>
            <person name="Liu T."/>
            <person name="Pan Y."/>
            <person name="Xia L."/>
            <person name="Li J."/>
            <person name="Zhao F."/>
            <person name="Cao W."/>
        </authorList>
    </citation>
    <scope>NUCLEOTIDE SEQUENCE</scope>
    <source>
        <strain evidence="1">Dsil-2018</strain>
    </source>
</reference>
<name>A0ACB8CQQ3_DERSI</name>
<evidence type="ECO:0000313" key="2">
    <source>
        <dbReference type="Proteomes" id="UP000821865"/>
    </source>
</evidence>
<evidence type="ECO:0000313" key="1">
    <source>
        <dbReference type="EMBL" id="KAH7949429.1"/>
    </source>
</evidence>
<keyword evidence="2" id="KW-1185">Reference proteome</keyword>
<gene>
    <name evidence="1" type="ORF">HPB49_009726</name>
</gene>
<comment type="caution">
    <text evidence="1">The sequence shown here is derived from an EMBL/GenBank/DDBJ whole genome shotgun (WGS) entry which is preliminary data.</text>
</comment>
<dbReference type="EMBL" id="CM023474">
    <property type="protein sequence ID" value="KAH7949429.1"/>
    <property type="molecule type" value="Genomic_DNA"/>
</dbReference>
<accession>A0ACB8CQQ3</accession>